<dbReference type="HOGENOM" id="CLU_038756_0_0_1"/>
<reference evidence="2" key="2">
    <citation type="submission" date="2015-06" db="UniProtKB">
        <authorList>
            <consortium name="EnsemblProtists"/>
        </authorList>
    </citation>
    <scope>IDENTIFICATION</scope>
    <source>
        <strain evidence="2">Pr102</strain>
    </source>
</reference>
<name>H3GE73_PHYRM</name>
<protein>
    <recommendedName>
        <fullName evidence="1">UDENN domain-containing protein</fullName>
    </recommendedName>
</protein>
<dbReference type="InterPro" id="IPR052809">
    <property type="entry name" value="Actin_polarity_regulatory"/>
</dbReference>
<dbReference type="VEuPathDB" id="FungiDB:KRP23_6943"/>
<evidence type="ECO:0000313" key="2">
    <source>
        <dbReference type="EnsemblProtists" id="Phyra73933"/>
    </source>
</evidence>
<dbReference type="InParanoid" id="H3GE73"/>
<dbReference type="GO" id="GO:0005886">
    <property type="term" value="C:plasma membrane"/>
    <property type="evidence" value="ECO:0000318"/>
    <property type="project" value="GO_Central"/>
</dbReference>
<dbReference type="PROSITE" id="PS50211">
    <property type="entry name" value="DENN"/>
    <property type="match status" value="1"/>
</dbReference>
<dbReference type="VEuPathDB" id="FungiDB:KRP22_12044"/>
<dbReference type="InterPro" id="IPR012860">
    <property type="entry name" value="Afi1_N"/>
</dbReference>
<dbReference type="eggNOG" id="ENOG502QQUZ">
    <property type="taxonomic scope" value="Eukaryota"/>
</dbReference>
<dbReference type="Pfam" id="PF07792">
    <property type="entry name" value="Afi1"/>
    <property type="match status" value="1"/>
</dbReference>
<evidence type="ECO:0000259" key="1">
    <source>
        <dbReference type="PROSITE" id="PS50211"/>
    </source>
</evidence>
<keyword evidence="3" id="KW-1185">Reference proteome</keyword>
<dbReference type="GO" id="GO:0051666">
    <property type="term" value="P:actin cortical patch localization"/>
    <property type="evidence" value="ECO:0000318"/>
    <property type="project" value="GO_Central"/>
</dbReference>
<dbReference type="AlphaFoldDB" id="H3GE73"/>
<dbReference type="OMA" id="GRHFWAQ"/>
<accession>H3GE73</accession>
<feature type="domain" description="UDENN" evidence="1">
    <location>
        <begin position="15"/>
        <end position="454"/>
    </location>
</feature>
<dbReference type="EnsemblProtists" id="Phyra73933">
    <property type="protein sequence ID" value="Phyra73933"/>
    <property type="gene ID" value="Phyra73933"/>
</dbReference>
<dbReference type="EMBL" id="DS566002">
    <property type="status" value="NOT_ANNOTATED_CDS"/>
    <property type="molecule type" value="Genomic_DNA"/>
</dbReference>
<dbReference type="PANTHER" id="PTHR28245:SF1">
    <property type="entry name" value="ARF3-INTERACTING PROTEIN 1"/>
    <property type="match status" value="1"/>
</dbReference>
<sequence length="558" mass="62757">MAMAAVDASSRPLAEVVLYAEFDLTKGSTLRASFPTPFAHYSPEFFADIMLPEGVHNREEDVTIFFLNRQNAYKPAEDQNDAAVNEKTENDPLQSFMYCLSVVRTTHDSAARRGAKVTAVALCSTHKSCFALKDVLNLAVLKIVGAKSEAESENVLKELFDVVNAVDVSGVRGLSNMERRLMKRTISSTGRAAANREDAKTLEKALFFRTQAMWDDIPVPLQFKICSTDDQHDDGTLTQLLQTFGDQTMALFNAVLTGQRVIFLGYNRPAGEVCNFVLATSSLVCPPLFGLIHRQYPYANLTDLGFLSTPGYIAGVTNPMFKTKREWWDVLCDISTGEVFVSAPVEKEDYDATDRNLVLEVLDGVAAGYDEEWVRCMFEEYTRKNVVDIALGEANYLSPDALAKRSAVNNKRITKWARTDSYKRFMDSPHRKLFHSPAFDISYSQLSYLKRHIRSLQGDMVVLDDTLVEKIYTDFATLLHTELELQEFLSFLPVLRGGLQTIAQGIFHPSIGVKHNTVVLLKRLEQFPSTADSMRRLNAFLLMSYQRIHDIVNPDTRD</sequence>
<dbReference type="InterPro" id="IPR037516">
    <property type="entry name" value="Tripartite_DENN"/>
</dbReference>
<evidence type="ECO:0000313" key="3">
    <source>
        <dbReference type="Proteomes" id="UP000005238"/>
    </source>
</evidence>
<dbReference type="PANTHER" id="PTHR28245">
    <property type="entry name" value="ARF3-INTERACTING PROTEIN 1"/>
    <property type="match status" value="1"/>
</dbReference>
<proteinExistence type="predicted"/>
<organism evidence="2 3">
    <name type="scientific">Phytophthora ramorum</name>
    <name type="common">Sudden oak death agent</name>
    <dbReference type="NCBI Taxonomy" id="164328"/>
    <lineage>
        <taxon>Eukaryota</taxon>
        <taxon>Sar</taxon>
        <taxon>Stramenopiles</taxon>
        <taxon>Oomycota</taxon>
        <taxon>Peronosporomycetes</taxon>
        <taxon>Peronosporales</taxon>
        <taxon>Peronosporaceae</taxon>
        <taxon>Phytophthora</taxon>
    </lineage>
</organism>
<dbReference type="STRING" id="164328.H3GE73"/>
<reference evidence="3" key="1">
    <citation type="journal article" date="2006" name="Science">
        <title>Phytophthora genome sequences uncover evolutionary origins and mechanisms of pathogenesis.</title>
        <authorList>
            <person name="Tyler B.M."/>
            <person name="Tripathy S."/>
            <person name="Zhang X."/>
            <person name="Dehal P."/>
            <person name="Jiang R.H."/>
            <person name="Aerts A."/>
            <person name="Arredondo F.D."/>
            <person name="Baxter L."/>
            <person name="Bensasson D."/>
            <person name="Beynon J.L."/>
            <person name="Chapman J."/>
            <person name="Damasceno C.M."/>
            <person name="Dorrance A.E."/>
            <person name="Dou D."/>
            <person name="Dickerman A.W."/>
            <person name="Dubchak I.L."/>
            <person name="Garbelotto M."/>
            <person name="Gijzen M."/>
            <person name="Gordon S.G."/>
            <person name="Govers F."/>
            <person name="Grunwald N.J."/>
            <person name="Huang W."/>
            <person name="Ivors K.L."/>
            <person name="Jones R.W."/>
            <person name="Kamoun S."/>
            <person name="Krampis K."/>
            <person name="Lamour K.H."/>
            <person name="Lee M.K."/>
            <person name="McDonald W.H."/>
            <person name="Medina M."/>
            <person name="Meijer H.J."/>
            <person name="Nordberg E.K."/>
            <person name="Maclean D.J."/>
            <person name="Ospina-Giraldo M.D."/>
            <person name="Morris P.F."/>
            <person name="Phuntumart V."/>
            <person name="Putnam N.H."/>
            <person name="Rash S."/>
            <person name="Rose J.K."/>
            <person name="Sakihama Y."/>
            <person name="Salamov A.A."/>
            <person name="Savidor A."/>
            <person name="Scheuring C.F."/>
            <person name="Smith B.M."/>
            <person name="Sobral B.W."/>
            <person name="Terry A."/>
            <person name="Torto-Alalibo T.A."/>
            <person name="Win J."/>
            <person name="Xu Z."/>
            <person name="Zhang H."/>
            <person name="Grigoriev I.V."/>
            <person name="Rokhsar D.S."/>
            <person name="Boore J.L."/>
        </authorList>
    </citation>
    <scope>NUCLEOTIDE SEQUENCE [LARGE SCALE GENOMIC DNA]</scope>
    <source>
        <strain evidence="3">Pr102</strain>
    </source>
</reference>
<dbReference type="Proteomes" id="UP000005238">
    <property type="component" value="Unassembled WGS sequence"/>
</dbReference>
<dbReference type="Pfam" id="PF08616">
    <property type="entry name" value="SPA"/>
    <property type="match status" value="1"/>
</dbReference>